<protein>
    <submittedName>
        <fullName evidence="2">Uncharacterized protein</fullName>
    </submittedName>
</protein>
<evidence type="ECO:0000256" key="1">
    <source>
        <dbReference type="SAM" id="MobiDB-lite"/>
    </source>
</evidence>
<dbReference type="GeneID" id="85329842"/>
<reference evidence="2" key="1">
    <citation type="submission" date="2023-06" db="EMBL/GenBank/DDBJ databases">
        <title>Genome-scale phylogeny and comparative genomics of the fungal order Sordariales.</title>
        <authorList>
            <consortium name="Lawrence Berkeley National Laboratory"/>
            <person name="Hensen N."/>
            <person name="Bonometti L."/>
            <person name="Westerberg I."/>
            <person name="Brannstrom I.O."/>
            <person name="Guillou S."/>
            <person name="Cros-Aarteil S."/>
            <person name="Calhoun S."/>
            <person name="Haridas S."/>
            <person name="Kuo A."/>
            <person name="Mondo S."/>
            <person name="Pangilinan J."/>
            <person name="Riley R."/>
            <person name="LaButti K."/>
            <person name="Andreopoulos B."/>
            <person name="Lipzen A."/>
            <person name="Chen C."/>
            <person name="Yanf M."/>
            <person name="Daum C."/>
            <person name="Ng V."/>
            <person name="Clum A."/>
            <person name="Steindorff A."/>
            <person name="Ohm R."/>
            <person name="Martin F."/>
            <person name="Silar P."/>
            <person name="Natvig D."/>
            <person name="Lalanne C."/>
            <person name="Gautier V."/>
            <person name="Ament-velasquez S.L."/>
            <person name="Kruys A."/>
            <person name="Hutchinson M.I."/>
            <person name="Powell A.J."/>
            <person name="Barry K."/>
            <person name="Miller A.N."/>
            <person name="Grigoriev I.V."/>
            <person name="Debuchy R."/>
            <person name="Gladieux P."/>
            <person name="Thoren M.H."/>
            <person name="Johannesson H."/>
        </authorList>
    </citation>
    <scope>NUCLEOTIDE SEQUENCE</scope>
    <source>
        <strain evidence="2">SMH2392-1A</strain>
    </source>
</reference>
<accession>A0AA40AWV4</accession>
<evidence type="ECO:0000313" key="3">
    <source>
        <dbReference type="Proteomes" id="UP001172101"/>
    </source>
</evidence>
<keyword evidence="3" id="KW-1185">Reference proteome</keyword>
<organism evidence="2 3">
    <name type="scientific">Lasiosphaeria miniovina</name>
    <dbReference type="NCBI Taxonomy" id="1954250"/>
    <lineage>
        <taxon>Eukaryota</taxon>
        <taxon>Fungi</taxon>
        <taxon>Dikarya</taxon>
        <taxon>Ascomycota</taxon>
        <taxon>Pezizomycotina</taxon>
        <taxon>Sordariomycetes</taxon>
        <taxon>Sordariomycetidae</taxon>
        <taxon>Sordariales</taxon>
        <taxon>Lasiosphaeriaceae</taxon>
        <taxon>Lasiosphaeria</taxon>
    </lineage>
</organism>
<evidence type="ECO:0000313" key="2">
    <source>
        <dbReference type="EMBL" id="KAK0723447.1"/>
    </source>
</evidence>
<comment type="caution">
    <text evidence="2">The sequence shown here is derived from an EMBL/GenBank/DDBJ whole genome shotgun (WGS) entry which is preliminary data.</text>
</comment>
<sequence>MGRKFNHPPTQDKNFAHIRHQRSGSGRSDSPRSNMQPRSYRDRHEPPSPTPTQRMAKSAATIGKGASTTQPSTGQNATSKQASGTASVDNTSLMPPTDNSAPPKLTAGFDVSAPDSGILTARPAPAAPAAAVPAVPQPPHLDKLTAKAVRLFSHKCQKCGLATCKNVALGSSVPCVEKDMPYFELVSLLPERIATMCLDEIVQKYPGAEQIYTRAATALVQTRVRCPVLFHGSGKVFARDMHIGRTDMNDDEFRDAVDEFVATKRSGARHTREQKDRFKHFREVCAWDPTSSEFKSFPTRIHSREELASLPPSLRPNSNARYEKKMKEDARYENLRKEKDEKAMKKAKEMAEKEKIKAQKLGHTGSLVINYHYSQQGPFGKGEEAEDNGKRWNCCGRSEFEKCGL</sequence>
<gene>
    <name evidence="2" type="ORF">B0T26DRAFT_773296</name>
</gene>
<name>A0AA40AWV4_9PEZI</name>
<dbReference type="AlphaFoldDB" id="A0AA40AWV4"/>
<dbReference type="RefSeq" id="XP_060299371.1">
    <property type="nucleotide sequence ID" value="XM_060446572.1"/>
</dbReference>
<feature type="compositionally biased region" description="Polar residues" evidence="1">
    <location>
        <begin position="66"/>
        <end position="100"/>
    </location>
</feature>
<dbReference type="EMBL" id="JAUIRO010000003">
    <property type="protein sequence ID" value="KAK0723447.1"/>
    <property type="molecule type" value="Genomic_DNA"/>
</dbReference>
<dbReference type="Proteomes" id="UP001172101">
    <property type="component" value="Unassembled WGS sequence"/>
</dbReference>
<proteinExistence type="predicted"/>
<feature type="region of interest" description="Disordered" evidence="1">
    <location>
        <begin position="1"/>
        <end position="112"/>
    </location>
</feature>
<feature type="compositionally biased region" description="Low complexity" evidence="1">
    <location>
        <begin position="23"/>
        <end position="33"/>
    </location>
</feature>